<evidence type="ECO:0000313" key="3">
    <source>
        <dbReference type="Proteomes" id="UP001151760"/>
    </source>
</evidence>
<dbReference type="EMBL" id="BQNB010015703">
    <property type="protein sequence ID" value="GJT43144.1"/>
    <property type="molecule type" value="Genomic_DNA"/>
</dbReference>
<proteinExistence type="predicted"/>
<evidence type="ECO:0000313" key="2">
    <source>
        <dbReference type="EMBL" id="GJT43144.1"/>
    </source>
</evidence>
<name>A0ABQ5DW93_9ASTR</name>
<comment type="caution">
    <text evidence="2">The sequence shown here is derived from an EMBL/GenBank/DDBJ whole genome shotgun (WGS) entry which is preliminary data.</text>
</comment>
<accession>A0ABQ5DW93</accession>
<gene>
    <name evidence="2" type="ORF">Tco_0951859</name>
</gene>
<reference evidence="2" key="1">
    <citation type="journal article" date="2022" name="Int. J. Mol. Sci.">
        <title>Draft Genome of Tanacetum Coccineum: Genomic Comparison of Closely Related Tanacetum-Family Plants.</title>
        <authorList>
            <person name="Yamashiro T."/>
            <person name="Shiraishi A."/>
            <person name="Nakayama K."/>
            <person name="Satake H."/>
        </authorList>
    </citation>
    <scope>NUCLEOTIDE SEQUENCE</scope>
</reference>
<evidence type="ECO:0000256" key="1">
    <source>
        <dbReference type="SAM" id="MobiDB-lite"/>
    </source>
</evidence>
<protein>
    <submittedName>
        <fullName evidence="2">Uncharacterized protein</fullName>
    </submittedName>
</protein>
<organism evidence="2 3">
    <name type="scientific">Tanacetum coccineum</name>
    <dbReference type="NCBI Taxonomy" id="301880"/>
    <lineage>
        <taxon>Eukaryota</taxon>
        <taxon>Viridiplantae</taxon>
        <taxon>Streptophyta</taxon>
        <taxon>Embryophyta</taxon>
        <taxon>Tracheophyta</taxon>
        <taxon>Spermatophyta</taxon>
        <taxon>Magnoliopsida</taxon>
        <taxon>eudicotyledons</taxon>
        <taxon>Gunneridae</taxon>
        <taxon>Pentapetalae</taxon>
        <taxon>asterids</taxon>
        <taxon>campanulids</taxon>
        <taxon>Asterales</taxon>
        <taxon>Asteraceae</taxon>
        <taxon>Asteroideae</taxon>
        <taxon>Anthemideae</taxon>
        <taxon>Anthemidinae</taxon>
        <taxon>Tanacetum</taxon>
    </lineage>
</organism>
<keyword evidence="3" id="KW-1185">Reference proteome</keyword>
<reference evidence="2" key="2">
    <citation type="submission" date="2022-01" db="EMBL/GenBank/DDBJ databases">
        <authorList>
            <person name="Yamashiro T."/>
            <person name="Shiraishi A."/>
            <person name="Satake H."/>
            <person name="Nakayama K."/>
        </authorList>
    </citation>
    <scope>NUCLEOTIDE SEQUENCE</scope>
</reference>
<dbReference type="Proteomes" id="UP001151760">
    <property type="component" value="Unassembled WGS sequence"/>
</dbReference>
<sequence length="99" mass="11481">MTNGREMTPRPGFLTPPQIPNINTSERPPVTTIVFAVTTPENTPFVYRASTSTNPNPMISSTFVKVNYEVLESLLRERRRQIRNEDLRTKLEYFSKDYD</sequence>
<feature type="region of interest" description="Disordered" evidence="1">
    <location>
        <begin position="1"/>
        <end position="27"/>
    </location>
</feature>